<sequence>KMQRMHRCEQCGHQFPRPSGLRTHMNSHNGVKPWGCSFPGCCKAFGVRSNAKRHMRTHGSDFSRLHPPVLNLSTSVKSVLENTEIEVSPSQNSARHLNADCTTRTLPSAPTSAPLLSQNSFIASTHSRWIPPSLRNCSNISNVRVAVEWTSSPECESMSTPDGSDLSMPLSPAVPDARKGEERDSYAPMPEFPYHPTSVCFMFEDARRKLIPPHSFDASLVLVQ</sequence>
<keyword evidence="5" id="KW-0862">Zinc</keyword>
<keyword evidence="11" id="KW-1185">Reference proteome</keyword>
<dbReference type="SUPFAM" id="SSF57667">
    <property type="entry name" value="beta-beta-alpha zinc fingers"/>
    <property type="match status" value="1"/>
</dbReference>
<evidence type="ECO:0000256" key="5">
    <source>
        <dbReference type="ARBA" id="ARBA00022833"/>
    </source>
</evidence>
<evidence type="ECO:0000256" key="3">
    <source>
        <dbReference type="ARBA" id="ARBA00022737"/>
    </source>
</evidence>
<keyword evidence="4 7" id="KW-0863">Zinc-finger</keyword>
<evidence type="ECO:0000256" key="6">
    <source>
        <dbReference type="ARBA" id="ARBA00023242"/>
    </source>
</evidence>
<protein>
    <recommendedName>
        <fullName evidence="9">C2H2-type domain-containing protein</fullName>
    </recommendedName>
</protein>
<keyword evidence="3" id="KW-0677">Repeat</keyword>
<dbReference type="Pfam" id="PF00096">
    <property type="entry name" value="zf-C2H2"/>
    <property type="match status" value="1"/>
</dbReference>
<keyword evidence="6" id="KW-0539">Nucleus</keyword>
<dbReference type="STRING" id="1314674.A0A0D7BMG4"/>
<dbReference type="AlphaFoldDB" id="A0A0D7BMG4"/>
<dbReference type="EMBL" id="KN880455">
    <property type="protein sequence ID" value="KIY71344.1"/>
    <property type="molecule type" value="Genomic_DNA"/>
</dbReference>
<feature type="domain" description="C2H2-type" evidence="9">
    <location>
        <begin position="6"/>
        <end position="33"/>
    </location>
</feature>
<dbReference type="InterPro" id="IPR013087">
    <property type="entry name" value="Znf_C2H2_type"/>
</dbReference>
<feature type="domain" description="C2H2-type" evidence="9">
    <location>
        <begin position="34"/>
        <end position="63"/>
    </location>
</feature>
<proteinExistence type="predicted"/>
<keyword evidence="2" id="KW-0479">Metal-binding</keyword>
<evidence type="ECO:0000259" key="9">
    <source>
        <dbReference type="PROSITE" id="PS50157"/>
    </source>
</evidence>
<dbReference type="GO" id="GO:0008270">
    <property type="term" value="F:zinc ion binding"/>
    <property type="evidence" value="ECO:0007669"/>
    <property type="project" value="UniProtKB-KW"/>
</dbReference>
<accession>A0A0D7BMG4</accession>
<name>A0A0D7BMG4_9AGAR</name>
<evidence type="ECO:0000256" key="8">
    <source>
        <dbReference type="SAM" id="MobiDB-lite"/>
    </source>
</evidence>
<dbReference type="PANTHER" id="PTHR24394">
    <property type="entry name" value="ZINC FINGER PROTEIN"/>
    <property type="match status" value="1"/>
</dbReference>
<evidence type="ECO:0000256" key="2">
    <source>
        <dbReference type="ARBA" id="ARBA00022723"/>
    </source>
</evidence>
<feature type="compositionally biased region" description="Polar residues" evidence="8">
    <location>
        <begin position="153"/>
        <end position="162"/>
    </location>
</feature>
<dbReference type="SMART" id="SM00355">
    <property type="entry name" value="ZnF_C2H2"/>
    <property type="match status" value="2"/>
</dbReference>
<evidence type="ECO:0000256" key="1">
    <source>
        <dbReference type="ARBA" id="ARBA00004123"/>
    </source>
</evidence>
<dbReference type="PROSITE" id="PS50157">
    <property type="entry name" value="ZINC_FINGER_C2H2_2"/>
    <property type="match status" value="2"/>
</dbReference>
<feature type="non-terminal residue" evidence="10">
    <location>
        <position position="1"/>
    </location>
</feature>
<evidence type="ECO:0000256" key="4">
    <source>
        <dbReference type="ARBA" id="ARBA00022771"/>
    </source>
</evidence>
<dbReference type="GO" id="GO:0000981">
    <property type="term" value="F:DNA-binding transcription factor activity, RNA polymerase II-specific"/>
    <property type="evidence" value="ECO:0007669"/>
    <property type="project" value="TreeGrafter"/>
</dbReference>
<gene>
    <name evidence="10" type="ORF">CYLTODRAFT_346182</name>
</gene>
<dbReference type="PANTHER" id="PTHR24394:SF44">
    <property type="entry name" value="ZINC FINGER PROTEIN 271-LIKE"/>
    <property type="match status" value="1"/>
</dbReference>
<evidence type="ECO:0000313" key="10">
    <source>
        <dbReference type="EMBL" id="KIY71344.1"/>
    </source>
</evidence>
<dbReference type="GO" id="GO:0005634">
    <property type="term" value="C:nucleus"/>
    <property type="evidence" value="ECO:0007669"/>
    <property type="project" value="UniProtKB-SubCell"/>
</dbReference>
<reference evidence="10 11" key="1">
    <citation type="journal article" date="2015" name="Fungal Genet. Biol.">
        <title>Evolution of novel wood decay mechanisms in Agaricales revealed by the genome sequences of Fistulina hepatica and Cylindrobasidium torrendii.</title>
        <authorList>
            <person name="Floudas D."/>
            <person name="Held B.W."/>
            <person name="Riley R."/>
            <person name="Nagy L.G."/>
            <person name="Koehler G."/>
            <person name="Ransdell A.S."/>
            <person name="Younus H."/>
            <person name="Chow J."/>
            <person name="Chiniquy J."/>
            <person name="Lipzen A."/>
            <person name="Tritt A."/>
            <person name="Sun H."/>
            <person name="Haridas S."/>
            <person name="LaButti K."/>
            <person name="Ohm R.A."/>
            <person name="Kues U."/>
            <person name="Blanchette R.A."/>
            <person name="Grigoriev I.V."/>
            <person name="Minto R.E."/>
            <person name="Hibbett D.S."/>
        </authorList>
    </citation>
    <scope>NUCLEOTIDE SEQUENCE [LARGE SCALE GENOMIC DNA]</scope>
    <source>
        <strain evidence="10 11">FP15055 ss-10</strain>
    </source>
</reference>
<dbReference type="Gene3D" id="3.30.160.60">
    <property type="entry name" value="Classic Zinc Finger"/>
    <property type="match status" value="2"/>
</dbReference>
<organism evidence="10 11">
    <name type="scientific">Cylindrobasidium torrendii FP15055 ss-10</name>
    <dbReference type="NCBI Taxonomy" id="1314674"/>
    <lineage>
        <taxon>Eukaryota</taxon>
        <taxon>Fungi</taxon>
        <taxon>Dikarya</taxon>
        <taxon>Basidiomycota</taxon>
        <taxon>Agaricomycotina</taxon>
        <taxon>Agaricomycetes</taxon>
        <taxon>Agaricomycetidae</taxon>
        <taxon>Agaricales</taxon>
        <taxon>Marasmiineae</taxon>
        <taxon>Physalacriaceae</taxon>
        <taxon>Cylindrobasidium</taxon>
    </lineage>
</organism>
<evidence type="ECO:0000313" key="11">
    <source>
        <dbReference type="Proteomes" id="UP000054007"/>
    </source>
</evidence>
<dbReference type="OrthoDB" id="6077919at2759"/>
<feature type="compositionally biased region" description="Basic and acidic residues" evidence="8">
    <location>
        <begin position="176"/>
        <end position="185"/>
    </location>
</feature>
<comment type="subcellular location">
    <subcellularLocation>
        <location evidence="1">Nucleus</location>
    </subcellularLocation>
</comment>
<dbReference type="Proteomes" id="UP000054007">
    <property type="component" value="Unassembled WGS sequence"/>
</dbReference>
<dbReference type="InterPro" id="IPR036236">
    <property type="entry name" value="Znf_C2H2_sf"/>
</dbReference>
<evidence type="ECO:0000256" key="7">
    <source>
        <dbReference type="PROSITE-ProRule" id="PRU00042"/>
    </source>
</evidence>
<feature type="region of interest" description="Disordered" evidence="8">
    <location>
        <begin position="153"/>
        <end position="190"/>
    </location>
</feature>
<dbReference type="PROSITE" id="PS00028">
    <property type="entry name" value="ZINC_FINGER_C2H2_1"/>
    <property type="match status" value="2"/>
</dbReference>